<dbReference type="GO" id="GO:0005975">
    <property type="term" value="P:carbohydrate metabolic process"/>
    <property type="evidence" value="ECO:0007669"/>
    <property type="project" value="InterPro"/>
</dbReference>
<proteinExistence type="inferred from homology"/>
<dbReference type="AlphaFoldDB" id="A0AAD5G9C0"/>
<keyword evidence="2" id="KW-0378">Hydrolase</keyword>
<feature type="chain" id="PRO_5041912796" evidence="4">
    <location>
        <begin position="24"/>
        <end position="257"/>
    </location>
</feature>
<dbReference type="EMBL" id="JAMZMK010010017">
    <property type="protein sequence ID" value="KAI7733362.1"/>
    <property type="molecule type" value="Genomic_DNA"/>
</dbReference>
<comment type="caution">
    <text evidence="5">The sequence shown here is derived from an EMBL/GenBank/DDBJ whole genome shotgun (WGS) entry which is preliminary data.</text>
</comment>
<dbReference type="PANTHER" id="PTHR10353:SF175">
    <property type="entry name" value="BETA-GLUCOSIDASE 18-LIKE ISOFORM X1"/>
    <property type="match status" value="1"/>
</dbReference>
<dbReference type="Gene3D" id="3.20.20.80">
    <property type="entry name" value="Glycosidases"/>
    <property type="match status" value="1"/>
</dbReference>
<dbReference type="Proteomes" id="UP001206925">
    <property type="component" value="Unassembled WGS sequence"/>
</dbReference>
<dbReference type="PROSITE" id="PS00653">
    <property type="entry name" value="GLYCOSYL_HYDROL_F1_2"/>
    <property type="match status" value="1"/>
</dbReference>
<dbReference type="InterPro" id="IPR017853">
    <property type="entry name" value="GH"/>
</dbReference>
<evidence type="ECO:0000313" key="6">
    <source>
        <dbReference type="Proteomes" id="UP001206925"/>
    </source>
</evidence>
<sequence>MEMYPSPIYLLFALFACFLILEASSTNGNEPRLNQQNPIKRSDFAPGFLFGAATSAYQVEGAYLEDGKSVTNWDEFCHSKPEDDHYHMFMEDIEMMHSLGIKAYRFSISWARILPRGRFGEVNPLGVLFYNKIIDNLVLKGIEPFVTIHHEDFPQELEEKYGSWLDPQMQDDFVHFAETCFKSFGDRVKYWVTINEPNLVAEFAYEKGVYPPGRCSQPFGNCLAGNSDVEPLFVMHNMLLAHGKAAKLYHEQYQAIC</sequence>
<organism evidence="5 6">
    <name type="scientific">Ambrosia artemisiifolia</name>
    <name type="common">Common ragweed</name>
    <dbReference type="NCBI Taxonomy" id="4212"/>
    <lineage>
        <taxon>Eukaryota</taxon>
        <taxon>Viridiplantae</taxon>
        <taxon>Streptophyta</taxon>
        <taxon>Embryophyta</taxon>
        <taxon>Tracheophyta</taxon>
        <taxon>Spermatophyta</taxon>
        <taxon>Magnoliopsida</taxon>
        <taxon>eudicotyledons</taxon>
        <taxon>Gunneridae</taxon>
        <taxon>Pentapetalae</taxon>
        <taxon>asterids</taxon>
        <taxon>campanulids</taxon>
        <taxon>Asterales</taxon>
        <taxon>Asteraceae</taxon>
        <taxon>Asteroideae</taxon>
        <taxon>Heliantheae alliance</taxon>
        <taxon>Heliantheae</taxon>
        <taxon>Ambrosia</taxon>
    </lineage>
</organism>
<dbReference type="GO" id="GO:0008422">
    <property type="term" value="F:beta-glucosidase activity"/>
    <property type="evidence" value="ECO:0007669"/>
    <property type="project" value="TreeGrafter"/>
</dbReference>
<keyword evidence="6" id="KW-1185">Reference proteome</keyword>
<evidence type="ECO:0000313" key="5">
    <source>
        <dbReference type="EMBL" id="KAI7733362.1"/>
    </source>
</evidence>
<feature type="signal peptide" evidence="4">
    <location>
        <begin position="1"/>
        <end position="23"/>
    </location>
</feature>
<protein>
    <submittedName>
        <fullName evidence="5">Uncharacterized protein</fullName>
    </submittedName>
</protein>
<gene>
    <name evidence="5" type="ORF">M8C21_015695</name>
</gene>
<dbReference type="InterPro" id="IPR033132">
    <property type="entry name" value="GH_1_N_CS"/>
</dbReference>
<keyword evidence="4" id="KW-0732">Signal</keyword>
<name>A0AAD5G9C0_AMBAR</name>
<dbReference type="SUPFAM" id="SSF51445">
    <property type="entry name" value="(Trans)glycosidases"/>
    <property type="match status" value="1"/>
</dbReference>
<evidence type="ECO:0000256" key="4">
    <source>
        <dbReference type="SAM" id="SignalP"/>
    </source>
</evidence>
<dbReference type="InterPro" id="IPR001360">
    <property type="entry name" value="Glyco_hydro_1"/>
</dbReference>
<reference evidence="5" key="1">
    <citation type="submission" date="2022-06" db="EMBL/GenBank/DDBJ databases">
        <title>Uncovering the hologenomic basis of an extraordinary plant invasion.</title>
        <authorList>
            <person name="Bieker V.C."/>
            <person name="Martin M.D."/>
            <person name="Gilbert T."/>
            <person name="Hodgins K."/>
            <person name="Battlay P."/>
            <person name="Petersen B."/>
            <person name="Wilson J."/>
        </authorList>
    </citation>
    <scope>NUCLEOTIDE SEQUENCE</scope>
    <source>
        <strain evidence="5">AA19_3_7</strain>
        <tissue evidence="5">Leaf</tissue>
    </source>
</reference>
<dbReference type="PANTHER" id="PTHR10353">
    <property type="entry name" value="GLYCOSYL HYDROLASE"/>
    <property type="match status" value="1"/>
</dbReference>
<evidence type="ECO:0000256" key="1">
    <source>
        <dbReference type="ARBA" id="ARBA00010838"/>
    </source>
</evidence>
<evidence type="ECO:0000256" key="2">
    <source>
        <dbReference type="ARBA" id="ARBA00022801"/>
    </source>
</evidence>
<evidence type="ECO:0000256" key="3">
    <source>
        <dbReference type="RuleBase" id="RU003690"/>
    </source>
</evidence>
<dbReference type="Pfam" id="PF00232">
    <property type="entry name" value="Glyco_hydro_1"/>
    <property type="match status" value="1"/>
</dbReference>
<accession>A0AAD5G9C0</accession>
<comment type="similarity">
    <text evidence="1 3">Belongs to the glycosyl hydrolase 1 family.</text>
</comment>